<evidence type="ECO:0000313" key="3">
    <source>
        <dbReference type="EMBL" id="PNJ14756.1"/>
    </source>
</evidence>
<dbReference type="AlphaFoldDB" id="A0A2J8S1Y6"/>
<keyword evidence="1" id="KW-0732">Signal</keyword>
<gene>
    <name evidence="3" type="ORF">CR201_G0047007</name>
</gene>
<dbReference type="PROSITE" id="PS51257">
    <property type="entry name" value="PROKAR_LIPOPROTEIN"/>
    <property type="match status" value="1"/>
</dbReference>
<feature type="domain" description="ZP" evidence="2">
    <location>
        <begin position="78"/>
        <end position="145"/>
    </location>
</feature>
<evidence type="ECO:0000256" key="1">
    <source>
        <dbReference type="SAM" id="SignalP"/>
    </source>
</evidence>
<dbReference type="InterPro" id="IPR001507">
    <property type="entry name" value="ZP_dom"/>
</dbReference>
<sequence>MPHLMERMVDSGLLWLALVSCILTQASAVQRDPYTVEDKCEKACRPEEECLALNSTWGCFCRQDLNSSDVHSLQPQLDCGPREIKVKVDKCLLGGLGLGEEVIAYLRDPNCSSILQTQEKNWVSVTSPVQASACRNILERNQTHA</sequence>
<dbReference type="EMBL" id="NDHI03003625">
    <property type="protein sequence ID" value="PNJ14756.1"/>
    <property type="molecule type" value="Genomic_DNA"/>
</dbReference>
<name>A0A2J8S1Y6_PONAB</name>
<dbReference type="PROSITE" id="PS51034">
    <property type="entry name" value="ZP_2"/>
    <property type="match status" value="1"/>
</dbReference>
<accession>A0A2J8S1Y6</accession>
<feature type="non-terminal residue" evidence="3">
    <location>
        <position position="145"/>
    </location>
</feature>
<protein>
    <submittedName>
        <fullName evidence="3">GP2 isoform 8</fullName>
    </submittedName>
</protein>
<dbReference type="InterPro" id="IPR055356">
    <property type="entry name" value="ZP-N"/>
</dbReference>
<organism evidence="3">
    <name type="scientific">Pongo abelii</name>
    <name type="common">Sumatran orangutan</name>
    <name type="synonym">Pongo pygmaeus abelii</name>
    <dbReference type="NCBI Taxonomy" id="9601"/>
    <lineage>
        <taxon>Eukaryota</taxon>
        <taxon>Metazoa</taxon>
        <taxon>Chordata</taxon>
        <taxon>Craniata</taxon>
        <taxon>Vertebrata</taxon>
        <taxon>Euteleostomi</taxon>
        <taxon>Mammalia</taxon>
        <taxon>Eutheria</taxon>
        <taxon>Euarchontoglires</taxon>
        <taxon>Primates</taxon>
        <taxon>Haplorrhini</taxon>
        <taxon>Catarrhini</taxon>
        <taxon>Hominidae</taxon>
        <taxon>Pongo</taxon>
    </lineage>
</organism>
<feature type="chain" id="PRO_5014355073" evidence="1">
    <location>
        <begin position="29"/>
        <end position="145"/>
    </location>
</feature>
<dbReference type="Pfam" id="PF23344">
    <property type="entry name" value="ZP-N"/>
    <property type="match status" value="1"/>
</dbReference>
<feature type="signal peptide" evidence="1">
    <location>
        <begin position="1"/>
        <end position="28"/>
    </location>
</feature>
<proteinExistence type="predicted"/>
<evidence type="ECO:0000259" key="2">
    <source>
        <dbReference type="PROSITE" id="PS51034"/>
    </source>
</evidence>
<reference evidence="3" key="1">
    <citation type="submission" date="2017-12" db="EMBL/GenBank/DDBJ databases">
        <title>High-resolution comparative analysis of great ape genomes.</title>
        <authorList>
            <person name="Pollen A."/>
            <person name="Hastie A."/>
            <person name="Hormozdiari F."/>
            <person name="Dougherty M."/>
            <person name="Liu R."/>
            <person name="Chaisson M."/>
            <person name="Hoppe E."/>
            <person name="Hill C."/>
            <person name="Pang A."/>
            <person name="Hillier L."/>
            <person name="Baker C."/>
            <person name="Armstrong J."/>
            <person name="Shendure J."/>
            <person name="Paten B."/>
            <person name="Wilson R."/>
            <person name="Chao H."/>
            <person name="Schneider V."/>
            <person name="Ventura M."/>
            <person name="Kronenberg Z."/>
            <person name="Murali S."/>
            <person name="Gordon D."/>
            <person name="Cantsilieris S."/>
            <person name="Munson K."/>
            <person name="Nelson B."/>
            <person name="Raja A."/>
            <person name="Underwood J."/>
            <person name="Diekhans M."/>
            <person name="Fiddes I."/>
            <person name="Haussler D."/>
            <person name="Eichler E."/>
        </authorList>
    </citation>
    <scope>NUCLEOTIDE SEQUENCE [LARGE SCALE GENOMIC DNA]</scope>
    <source>
        <strain evidence="3">Susie</strain>
    </source>
</reference>
<comment type="caution">
    <text evidence="3">The sequence shown here is derived from an EMBL/GenBank/DDBJ whole genome shotgun (WGS) entry which is preliminary data.</text>
</comment>